<evidence type="ECO:0000313" key="2">
    <source>
        <dbReference type="EMBL" id="MBS9478870.1"/>
    </source>
</evidence>
<dbReference type="Proteomes" id="UP001166585">
    <property type="component" value="Unassembled WGS sequence"/>
</dbReference>
<reference evidence="2" key="1">
    <citation type="submission" date="2021-05" db="EMBL/GenBank/DDBJ databases">
        <authorList>
            <person name="Sun Q."/>
            <person name="Inoue M."/>
        </authorList>
    </citation>
    <scope>NUCLEOTIDE SEQUENCE</scope>
    <source>
        <strain evidence="2">VKM B-3255</strain>
    </source>
</reference>
<dbReference type="RefSeq" id="WP_213756833.1">
    <property type="nucleotide sequence ID" value="NZ_JAHCQH010000021.1"/>
</dbReference>
<dbReference type="InterPro" id="IPR001048">
    <property type="entry name" value="Asp/Glu/Uridylate_kinase"/>
</dbReference>
<sequence length="212" mass="21351">MPGSRAPRPSDAAHPAPLVVKLGGSLLGAPLLPALLHALAHAGAPLVLVAGGGPLADGVRDLQPRLGLSDAACHRMAILAMEQTALALADISGIPTAADPASIARHHGAGRAALWLPAAMTLEAPDLPESWDLTSDSLAAWLSAQLSTRLGAGRLVLVKSAPAAPGSRPQDWADAGLVDPLFPRYAAAFGGAVEIVTLDAARATFTDGSMAA</sequence>
<keyword evidence="3" id="KW-1185">Reference proteome</keyword>
<organism evidence="2 3">
    <name type="scientific">Ancylobacter radicis</name>
    <dbReference type="NCBI Taxonomy" id="2836179"/>
    <lineage>
        <taxon>Bacteria</taxon>
        <taxon>Pseudomonadati</taxon>
        <taxon>Pseudomonadota</taxon>
        <taxon>Alphaproteobacteria</taxon>
        <taxon>Hyphomicrobiales</taxon>
        <taxon>Xanthobacteraceae</taxon>
        <taxon>Ancylobacter</taxon>
    </lineage>
</organism>
<dbReference type="Pfam" id="PF00696">
    <property type="entry name" value="AA_kinase"/>
    <property type="match status" value="1"/>
</dbReference>
<keyword evidence="2" id="KW-0418">Kinase</keyword>
<protein>
    <submittedName>
        <fullName evidence="2">Aspartate kinase</fullName>
    </submittedName>
</protein>
<accession>A0ABS5RB29</accession>
<dbReference type="SUPFAM" id="SSF53633">
    <property type="entry name" value="Carbamate kinase-like"/>
    <property type="match status" value="1"/>
</dbReference>
<dbReference type="GO" id="GO:0016301">
    <property type="term" value="F:kinase activity"/>
    <property type="evidence" value="ECO:0007669"/>
    <property type="project" value="UniProtKB-KW"/>
</dbReference>
<evidence type="ECO:0000259" key="1">
    <source>
        <dbReference type="Pfam" id="PF00696"/>
    </source>
</evidence>
<gene>
    <name evidence="2" type="ORF">KIP89_17315</name>
</gene>
<keyword evidence="2" id="KW-0808">Transferase</keyword>
<dbReference type="Gene3D" id="3.40.1160.10">
    <property type="entry name" value="Acetylglutamate kinase-like"/>
    <property type="match status" value="1"/>
</dbReference>
<evidence type="ECO:0000313" key="3">
    <source>
        <dbReference type="Proteomes" id="UP001166585"/>
    </source>
</evidence>
<dbReference type="EMBL" id="JAHCQH010000021">
    <property type="protein sequence ID" value="MBS9478870.1"/>
    <property type="molecule type" value="Genomic_DNA"/>
</dbReference>
<name>A0ABS5RB29_9HYPH</name>
<feature type="domain" description="Aspartate/glutamate/uridylate kinase" evidence="1">
    <location>
        <begin position="18"/>
        <end position="88"/>
    </location>
</feature>
<dbReference type="InterPro" id="IPR036393">
    <property type="entry name" value="AceGlu_kinase-like_sf"/>
</dbReference>
<comment type="caution">
    <text evidence="2">The sequence shown here is derived from an EMBL/GenBank/DDBJ whole genome shotgun (WGS) entry which is preliminary data.</text>
</comment>
<proteinExistence type="predicted"/>